<dbReference type="InParanoid" id="A0A3N0VLT7"/>
<dbReference type="PRINTS" id="PR00080">
    <property type="entry name" value="SDRFAMILY"/>
</dbReference>
<accession>A0A3N0VLT7</accession>
<dbReference type="RefSeq" id="WP_123210574.1">
    <property type="nucleotide sequence ID" value="NZ_RJVO01000001.1"/>
</dbReference>
<dbReference type="Pfam" id="PF00106">
    <property type="entry name" value="adh_short"/>
    <property type="match status" value="1"/>
</dbReference>
<dbReference type="PANTHER" id="PTHR43157:SF31">
    <property type="entry name" value="PHOSPHATIDYLINOSITOL-GLYCAN BIOSYNTHESIS CLASS F PROTEIN"/>
    <property type="match status" value="1"/>
</dbReference>
<evidence type="ECO:0000256" key="1">
    <source>
        <dbReference type="ARBA" id="ARBA00023002"/>
    </source>
</evidence>
<evidence type="ECO:0000313" key="3">
    <source>
        <dbReference type="EMBL" id="ROH93719.1"/>
    </source>
</evidence>
<dbReference type="PRINTS" id="PR00081">
    <property type="entry name" value="GDHRDH"/>
</dbReference>
<dbReference type="PANTHER" id="PTHR43157">
    <property type="entry name" value="PHOSPHATIDYLINOSITOL-GLYCAN BIOSYNTHESIS CLASS F PROTEIN-RELATED"/>
    <property type="match status" value="1"/>
</dbReference>
<keyword evidence="4" id="KW-1185">Reference proteome</keyword>
<protein>
    <submittedName>
        <fullName evidence="3">SDR family NAD(P)-dependent oxidoreductase</fullName>
    </submittedName>
</protein>
<dbReference type="EMBL" id="RJVO01000001">
    <property type="protein sequence ID" value="ROH93719.1"/>
    <property type="molecule type" value="Genomic_DNA"/>
</dbReference>
<proteinExistence type="inferred from homology"/>
<evidence type="ECO:0000313" key="4">
    <source>
        <dbReference type="Proteomes" id="UP000282106"/>
    </source>
</evidence>
<keyword evidence="1" id="KW-0560">Oxidoreductase</keyword>
<dbReference type="AlphaFoldDB" id="A0A3N0VLT7"/>
<name>A0A3N0VLT7_9GAMM</name>
<sequence>MGKKHVLVTGAASGLGLGCARQFRRLGYDLTIADLDLEGAQRALEQLQLLGTGAARLSAEPIDLADPASIAACADRLLKAGRPIDVLVNNAGIYAPSQRRLSAEGQELTFAIAHLGHFRLTRALWPLLRQAPAARVVSVSSMVQRQAQLHLDDLTLAQGYQPIRAYRQAKLACLLFAQELQRRLSQAGSPIQSYAAHPGVCRTGIGQHRPRTPGDSAWQAFTSKAMAWGLRYVGQTPDNGAASIIAAATTNDFQPGSLIGPRWLLESFGAPARSRLGPAARDPELASRLWARTEQLTGAPWTPS</sequence>
<dbReference type="Proteomes" id="UP000282106">
    <property type="component" value="Unassembled WGS sequence"/>
</dbReference>
<evidence type="ECO:0000256" key="2">
    <source>
        <dbReference type="RuleBase" id="RU000363"/>
    </source>
</evidence>
<comment type="caution">
    <text evidence="3">The sequence shown here is derived from an EMBL/GenBank/DDBJ whole genome shotgun (WGS) entry which is preliminary data.</text>
</comment>
<dbReference type="SUPFAM" id="SSF51735">
    <property type="entry name" value="NAD(P)-binding Rossmann-fold domains"/>
    <property type="match status" value="1"/>
</dbReference>
<comment type="similarity">
    <text evidence="2">Belongs to the short-chain dehydrogenases/reductases (SDR) family.</text>
</comment>
<dbReference type="InterPro" id="IPR002347">
    <property type="entry name" value="SDR_fam"/>
</dbReference>
<dbReference type="Gene3D" id="3.40.50.720">
    <property type="entry name" value="NAD(P)-binding Rossmann-like Domain"/>
    <property type="match status" value="1"/>
</dbReference>
<dbReference type="PROSITE" id="PS51257">
    <property type="entry name" value="PROKAR_LIPOPROTEIN"/>
    <property type="match status" value="1"/>
</dbReference>
<gene>
    <name evidence="3" type="ORF">ED208_04130</name>
</gene>
<reference evidence="3 4" key="1">
    <citation type="submission" date="2018-10" db="EMBL/GenBank/DDBJ databases">
        <authorList>
            <person name="Chen W.-M."/>
        </authorList>
    </citation>
    <scope>NUCLEOTIDE SEQUENCE [LARGE SCALE GENOMIC DNA]</scope>
    <source>
        <strain evidence="3 4">THS-13</strain>
    </source>
</reference>
<organism evidence="3 4">
    <name type="scientific">Stagnimonas aquatica</name>
    <dbReference type="NCBI Taxonomy" id="2689987"/>
    <lineage>
        <taxon>Bacteria</taxon>
        <taxon>Pseudomonadati</taxon>
        <taxon>Pseudomonadota</taxon>
        <taxon>Gammaproteobacteria</taxon>
        <taxon>Nevskiales</taxon>
        <taxon>Nevskiaceae</taxon>
        <taxon>Stagnimonas</taxon>
    </lineage>
</organism>
<dbReference type="GO" id="GO:0016491">
    <property type="term" value="F:oxidoreductase activity"/>
    <property type="evidence" value="ECO:0007669"/>
    <property type="project" value="UniProtKB-KW"/>
</dbReference>
<dbReference type="InterPro" id="IPR036291">
    <property type="entry name" value="NAD(P)-bd_dom_sf"/>
</dbReference>